<organism evidence="1 2">
    <name type="scientific">Camellia sinensis</name>
    <name type="common">Tea plant</name>
    <name type="synonym">Thea sinensis</name>
    <dbReference type="NCBI Taxonomy" id="4442"/>
    <lineage>
        <taxon>Eukaryota</taxon>
        <taxon>Viridiplantae</taxon>
        <taxon>Streptophyta</taxon>
        <taxon>Embryophyta</taxon>
        <taxon>Tracheophyta</taxon>
        <taxon>Spermatophyta</taxon>
        <taxon>Magnoliopsida</taxon>
        <taxon>eudicotyledons</taxon>
        <taxon>Gunneridae</taxon>
        <taxon>Pentapetalae</taxon>
        <taxon>asterids</taxon>
        <taxon>Ericales</taxon>
        <taxon>Theaceae</taxon>
        <taxon>Camellia</taxon>
    </lineage>
</organism>
<proteinExistence type="predicted"/>
<sequence length="74" mass="8718">MEQAADVYTNKIFEEFQDEYVKSLEVNIEEIENDGESTVYTVLDSDGIRVRVPFIRFFIQQYKAHYKPTTAISF</sequence>
<name>A0A7J7HW42_CAMSI</name>
<reference evidence="2" key="1">
    <citation type="journal article" date="2020" name="Nat. Commun.">
        <title>Genome assembly of wild tea tree DASZ reveals pedigree and selection history of tea varieties.</title>
        <authorList>
            <person name="Zhang W."/>
            <person name="Zhang Y."/>
            <person name="Qiu H."/>
            <person name="Guo Y."/>
            <person name="Wan H."/>
            <person name="Zhang X."/>
            <person name="Scossa F."/>
            <person name="Alseekh S."/>
            <person name="Zhang Q."/>
            <person name="Wang P."/>
            <person name="Xu L."/>
            <person name="Schmidt M.H."/>
            <person name="Jia X."/>
            <person name="Li D."/>
            <person name="Zhu A."/>
            <person name="Guo F."/>
            <person name="Chen W."/>
            <person name="Ni D."/>
            <person name="Usadel B."/>
            <person name="Fernie A.R."/>
            <person name="Wen W."/>
        </authorList>
    </citation>
    <scope>NUCLEOTIDE SEQUENCE [LARGE SCALE GENOMIC DNA]</scope>
    <source>
        <strain evidence="2">cv. G240</strain>
    </source>
</reference>
<dbReference type="EMBL" id="JACBKZ010000002">
    <property type="protein sequence ID" value="KAF5957063.1"/>
    <property type="molecule type" value="Genomic_DNA"/>
</dbReference>
<dbReference type="Proteomes" id="UP000593564">
    <property type="component" value="Unassembled WGS sequence"/>
</dbReference>
<accession>A0A7J7HW42</accession>
<comment type="caution">
    <text evidence="1">The sequence shown here is derived from an EMBL/GenBank/DDBJ whole genome shotgun (WGS) entry which is preliminary data.</text>
</comment>
<gene>
    <name evidence="1" type="ORF">HYC85_004288</name>
</gene>
<evidence type="ECO:0000313" key="1">
    <source>
        <dbReference type="EMBL" id="KAF5957063.1"/>
    </source>
</evidence>
<keyword evidence="2" id="KW-1185">Reference proteome</keyword>
<dbReference type="AlphaFoldDB" id="A0A7J7HW42"/>
<evidence type="ECO:0000313" key="2">
    <source>
        <dbReference type="Proteomes" id="UP000593564"/>
    </source>
</evidence>
<protein>
    <submittedName>
        <fullName evidence="1">Uncharacterized protein</fullName>
    </submittedName>
</protein>
<reference evidence="1 2" key="2">
    <citation type="submission" date="2020-07" db="EMBL/GenBank/DDBJ databases">
        <title>Genome assembly of wild tea tree DASZ reveals pedigree and selection history of tea varieties.</title>
        <authorList>
            <person name="Zhang W."/>
        </authorList>
    </citation>
    <scope>NUCLEOTIDE SEQUENCE [LARGE SCALE GENOMIC DNA]</scope>
    <source>
        <strain evidence="2">cv. G240</strain>
        <tissue evidence="1">Leaf</tissue>
    </source>
</reference>